<reference evidence="9 11" key="1">
    <citation type="submission" date="2018-08" db="EMBL/GenBank/DDBJ databases">
        <title>A genome reference for cultivated species of the human gut microbiota.</title>
        <authorList>
            <person name="Zou Y."/>
            <person name="Xue W."/>
            <person name="Luo G."/>
        </authorList>
    </citation>
    <scope>NUCLEOTIDE SEQUENCE [LARGE SCALE GENOMIC DNA]</scope>
    <source>
        <strain evidence="9 11">AF14-1AC</strain>
    </source>
</reference>
<evidence type="ECO:0000256" key="4">
    <source>
        <dbReference type="ARBA" id="ARBA00023163"/>
    </source>
</evidence>
<dbReference type="InterPro" id="IPR014284">
    <property type="entry name" value="RNA_pol_sigma-70_dom"/>
</dbReference>
<dbReference type="Proteomes" id="UP000294527">
    <property type="component" value="Unassembled WGS sequence"/>
</dbReference>
<evidence type="ECO:0000256" key="2">
    <source>
        <dbReference type="ARBA" id="ARBA00023015"/>
    </source>
</evidence>
<dbReference type="GO" id="GO:0003677">
    <property type="term" value="F:DNA binding"/>
    <property type="evidence" value="ECO:0007669"/>
    <property type="project" value="InterPro"/>
</dbReference>
<dbReference type="GO" id="GO:0016987">
    <property type="term" value="F:sigma factor activity"/>
    <property type="evidence" value="ECO:0007669"/>
    <property type="project" value="UniProtKB-KW"/>
</dbReference>
<dbReference type="EMBL" id="SLTU01000001">
    <property type="protein sequence ID" value="TDA77277.1"/>
    <property type="molecule type" value="Genomic_DNA"/>
</dbReference>
<evidence type="ECO:0000313" key="12">
    <source>
        <dbReference type="Proteomes" id="UP000294527"/>
    </source>
</evidence>
<dbReference type="Gene3D" id="1.10.1740.10">
    <property type="match status" value="1"/>
</dbReference>
<comment type="similarity">
    <text evidence="1">Belongs to the sigma-70 factor family. ECF subfamily.</text>
</comment>
<dbReference type="InterPro" id="IPR013325">
    <property type="entry name" value="RNA_pol_sigma_r2"/>
</dbReference>
<dbReference type="SUPFAM" id="SSF88659">
    <property type="entry name" value="Sigma3 and sigma4 domains of RNA polymerase sigma factors"/>
    <property type="match status" value="1"/>
</dbReference>
<dbReference type="InterPro" id="IPR013324">
    <property type="entry name" value="RNA_pol_sigma_r3/r4-like"/>
</dbReference>
<dbReference type="Gene3D" id="1.10.10.10">
    <property type="entry name" value="Winged helix-like DNA-binding domain superfamily/Winged helix DNA-binding domain"/>
    <property type="match status" value="1"/>
</dbReference>
<evidence type="ECO:0000313" key="13">
    <source>
        <dbReference type="Proteomes" id="UP000481700"/>
    </source>
</evidence>
<reference evidence="8" key="4">
    <citation type="submission" date="2021-06" db="EMBL/GenBank/DDBJ databases">
        <title>Collection of gut derived symbiotic bacterial strains cultured from healthy donors.</title>
        <authorList>
            <person name="Lin H."/>
            <person name="Littmann E."/>
            <person name="Pamer E.G."/>
        </authorList>
    </citation>
    <scope>NUCLEOTIDE SEQUENCE</scope>
    <source>
        <strain evidence="8">MSK.5.10</strain>
    </source>
</reference>
<dbReference type="EMBL" id="QRZL01000005">
    <property type="protein sequence ID" value="RGV79618.1"/>
    <property type="molecule type" value="Genomic_DNA"/>
</dbReference>
<evidence type="ECO:0000313" key="8">
    <source>
        <dbReference type="EMBL" id="MBV3124484.1"/>
    </source>
</evidence>
<keyword evidence="2" id="KW-0805">Transcription regulation</keyword>
<evidence type="ECO:0000313" key="7">
    <source>
        <dbReference type="EMBL" id="KAA5320225.1"/>
    </source>
</evidence>
<keyword evidence="3" id="KW-0731">Sigma factor</keyword>
<evidence type="ECO:0000256" key="3">
    <source>
        <dbReference type="ARBA" id="ARBA00023082"/>
    </source>
</evidence>
<comment type="caution">
    <text evidence="9">The sequence shown here is derived from an EMBL/GenBank/DDBJ whole genome shotgun (WGS) entry which is preliminary data.</text>
</comment>
<dbReference type="AlphaFoldDB" id="A0A412ZHA2"/>
<dbReference type="Proteomes" id="UP000777173">
    <property type="component" value="Unassembled WGS sequence"/>
</dbReference>
<evidence type="ECO:0000313" key="9">
    <source>
        <dbReference type="EMBL" id="RGV79618.1"/>
    </source>
</evidence>
<dbReference type="EMBL" id="VVZV01000009">
    <property type="protein sequence ID" value="KAA5320225.1"/>
    <property type="molecule type" value="Genomic_DNA"/>
</dbReference>
<evidence type="ECO:0000259" key="5">
    <source>
        <dbReference type="Pfam" id="PF04542"/>
    </source>
</evidence>
<evidence type="ECO:0000256" key="1">
    <source>
        <dbReference type="ARBA" id="ARBA00010641"/>
    </source>
</evidence>
<dbReference type="RefSeq" id="WP_007840894.1">
    <property type="nucleotide sequence ID" value="NZ_CAXSRD010000012.1"/>
</dbReference>
<reference evidence="7 13" key="2">
    <citation type="journal article" date="2019" name="Nat. Med.">
        <title>A library of human gut bacterial isolates paired with longitudinal multiomics data enables mechanistic microbiome research.</title>
        <authorList>
            <person name="Poyet M."/>
            <person name="Groussin M."/>
            <person name="Gibbons S.M."/>
            <person name="Avila-Pacheco J."/>
            <person name="Jiang X."/>
            <person name="Kearney S.M."/>
            <person name="Perrotta A.R."/>
            <person name="Berdy B."/>
            <person name="Zhao S."/>
            <person name="Lieberman T.D."/>
            <person name="Swanson P.K."/>
            <person name="Smith M."/>
            <person name="Roesemann S."/>
            <person name="Alexander J.E."/>
            <person name="Rich S.A."/>
            <person name="Livny J."/>
            <person name="Vlamakis H."/>
            <person name="Clish C."/>
            <person name="Bullock K."/>
            <person name="Deik A."/>
            <person name="Scott J."/>
            <person name="Pierce K.A."/>
            <person name="Xavier R.J."/>
            <person name="Alm E.J."/>
        </authorList>
    </citation>
    <scope>NUCLEOTIDE SEQUENCE [LARGE SCALE GENOMIC DNA]</scope>
    <source>
        <strain evidence="7 13">BIOML-A25</strain>
    </source>
</reference>
<dbReference type="NCBIfam" id="TIGR02937">
    <property type="entry name" value="sigma70-ECF"/>
    <property type="match status" value="1"/>
</dbReference>
<name>A0A412ZHA2_9BACT</name>
<dbReference type="InterPro" id="IPR007627">
    <property type="entry name" value="RNA_pol_sigma70_r2"/>
</dbReference>
<dbReference type="Pfam" id="PF04542">
    <property type="entry name" value="Sigma70_r2"/>
    <property type="match status" value="1"/>
</dbReference>
<dbReference type="PANTHER" id="PTHR43133:SF46">
    <property type="entry name" value="RNA POLYMERASE SIGMA-70 FACTOR ECF SUBFAMILY"/>
    <property type="match status" value="1"/>
</dbReference>
<protein>
    <submittedName>
        <fullName evidence="9">Sigma-70 family RNA polymerase sigma factor</fullName>
    </submittedName>
</protein>
<reference evidence="10 12" key="3">
    <citation type="journal article" date="2019" name="Nat. Microbiol.">
        <title>Genomic variation and strain-specific functional adaptation in the human gut microbiome during early life.</title>
        <authorList>
            <person name="Vatanen T."/>
            <person name="Plichta D.R."/>
            <person name="Somani J."/>
            <person name="Munch P.C."/>
            <person name="Arthur T.D."/>
            <person name="Hall A.B."/>
            <person name="Rudolf S."/>
            <person name="Oakeley E.J."/>
            <person name="Ke X."/>
            <person name="Young R.A."/>
            <person name="Haiser H.J."/>
            <person name="Kolde R."/>
            <person name="Yassour M."/>
            <person name="Luopajarvi K."/>
            <person name="Siljander H."/>
            <person name="Virtanen S.M."/>
            <person name="Ilonen J."/>
            <person name="Uibo R."/>
            <person name="Tillmann V."/>
            <person name="Mokurov S."/>
            <person name="Dorshakova N."/>
            <person name="Porter J.A."/>
            <person name="McHardy A.C."/>
            <person name="Lahdesmaki H."/>
            <person name="Vlamakis H."/>
            <person name="Huttenhower C."/>
            <person name="Knip M."/>
            <person name="Xavier R.J."/>
        </authorList>
    </citation>
    <scope>NUCLEOTIDE SEQUENCE [LARGE SCALE GENOMIC DNA]</scope>
    <source>
        <strain evidence="10 12">RJX1047</strain>
    </source>
</reference>
<evidence type="ECO:0000313" key="11">
    <source>
        <dbReference type="Proteomes" id="UP000283678"/>
    </source>
</evidence>
<dbReference type="EMBL" id="JAHOAX010000014">
    <property type="protein sequence ID" value="MBV3124484.1"/>
    <property type="molecule type" value="Genomic_DNA"/>
</dbReference>
<evidence type="ECO:0000259" key="6">
    <source>
        <dbReference type="Pfam" id="PF08281"/>
    </source>
</evidence>
<keyword evidence="4" id="KW-0804">Transcription</keyword>
<feature type="domain" description="RNA polymerase sigma-70 region 2" evidence="5">
    <location>
        <begin position="16"/>
        <end position="77"/>
    </location>
</feature>
<dbReference type="GO" id="GO:0006352">
    <property type="term" value="P:DNA-templated transcription initiation"/>
    <property type="evidence" value="ECO:0007669"/>
    <property type="project" value="InterPro"/>
</dbReference>
<sequence length="173" mass="20677">MNKETIILHAFITKCYTEYGSFIKNYISYRIPHKYEAEDLTQEVFIRLLDYKQFINPETIKPFLLTIARNLITDNIRLYYKIENYTSKIYETIKSGIENTEQTILANELAALINSRMKHLPDKRRTTYHLSLYDGLSVSEIAERLHISYRTAECHLFLARKDMRHFITYFWAC</sequence>
<feature type="domain" description="RNA polymerase sigma factor 70 region 4 type 2" evidence="6">
    <location>
        <begin position="115"/>
        <end position="163"/>
    </location>
</feature>
<proteinExistence type="inferred from homology"/>
<dbReference type="InterPro" id="IPR013249">
    <property type="entry name" value="RNA_pol_sigma70_r4_t2"/>
</dbReference>
<dbReference type="Proteomes" id="UP000481700">
    <property type="component" value="Unassembled WGS sequence"/>
</dbReference>
<dbReference type="InterPro" id="IPR036388">
    <property type="entry name" value="WH-like_DNA-bd_sf"/>
</dbReference>
<dbReference type="InterPro" id="IPR039425">
    <property type="entry name" value="RNA_pol_sigma-70-like"/>
</dbReference>
<organism evidence="9 11">
    <name type="scientific">Phocaeicola dorei</name>
    <dbReference type="NCBI Taxonomy" id="357276"/>
    <lineage>
        <taxon>Bacteria</taxon>
        <taxon>Pseudomonadati</taxon>
        <taxon>Bacteroidota</taxon>
        <taxon>Bacteroidia</taxon>
        <taxon>Bacteroidales</taxon>
        <taxon>Bacteroidaceae</taxon>
        <taxon>Phocaeicola</taxon>
    </lineage>
</organism>
<dbReference type="PANTHER" id="PTHR43133">
    <property type="entry name" value="RNA POLYMERASE ECF-TYPE SIGMA FACTO"/>
    <property type="match status" value="1"/>
</dbReference>
<dbReference type="SUPFAM" id="SSF88946">
    <property type="entry name" value="Sigma2 domain of RNA polymerase sigma factors"/>
    <property type="match status" value="1"/>
</dbReference>
<gene>
    <name evidence="9" type="ORF">DWW04_07125</name>
    <name evidence="10" type="ORF">E1I98_13530</name>
    <name evidence="7" type="ORF">F2Z07_10190</name>
    <name evidence="8" type="ORF">KSU80_15035</name>
</gene>
<evidence type="ECO:0000313" key="10">
    <source>
        <dbReference type="EMBL" id="TDA77277.1"/>
    </source>
</evidence>
<dbReference type="Pfam" id="PF08281">
    <property type="entry name" value="Sigma70_r4_2"/>
    <property type="match status" value="1"/>
</dbReference>
<accession>A0A412ZHA2</accession>
<dbReference type="Proteomes" id="UP000283678">
    <property type="component" value="Unassembled WGS sequence"/>
</dbReference>